<keyword evidence="2" id="KW-1185">Reference proteome</keyword>
<dbReference type="AlphaFoldDB" id="A0A8R7QQL3"/>
<reference evidence="2" key="1">
    <citation type="journal article" date="2013" name="Nature">
        <title>Draft genome of the wheat A-genome progenitor Triticum urartu.</title>
        <authorList>
            <person name="Ling H.Q."/>
            <person name="Zhao S."/>
            <person name="Liu D."/>
            <person name="Wang J."/>
            <person name="Sun H."/>
            <person name="Zhang C."/>
            <person name="Fan H."/>
            <person name="Li D."/>
            <person name="Dong L."/>
            <person name="Tao Y."/>
            <person name="Gao C."/>
            <person name="Wu H."/>
            <person name="Li Y."/>
            <person name="Cui Y."/>
            <person name="Guo X."/>
            <person name="Zheng S."/>
            <person name="Wang B."/>
            <person name="Yu K."/>
            <person name="Liang Q."/>
            <person name="Yang W."/>
            <person name="Lou X."/>
            <person name="Chen J."/>
            <person name="Feng M."/>
            <person name="Jian J."/>
            <person name="Zhang X."/>
            <person name="Luo G."/>
            <person name="Jiang Y."/>
            <person name="Liu J."/>
            <person name="Wang Z."/>
            <person name="Sha Y."/>
            <person name="Zhang B."/>
            <person name="Wu H."/>
            <person name="Tang D."/>
            <person name="Shen Q."/>
            <person name="Xue P."/>
            <person name="Zou S."/>
            <person name="Wang X."/>
            <person name="Liu X."/>
            <person name="Wang F."/>
            <person name="Yang Y."/>
            <person name="An X."/>
            <person name="Dong Z."/>
            <person name="Zhang K."/>
            <person name="Zhang X."/>
            <person name="Luo M.C."/>
            <person name="Dvorak J."/>
            <person name="Tong Y."/>
            <person name="Wang J."/>
            <person name="Yang H."/>
            <person name="Li Z."/>
            <person name="Wang D."/>
            <person name="Zhang A."/>
            <person name="Wang J."/>
        </authorList>
    </citation>
    <scope>NUCLEOTIDE SEQUENCE</scope>
    <source>
        <strain evidence="2">cv. G1812</strain>
    </source>
</reference>
<reference evidence="1" key="3">
    <citation type="submission" date="2022-06" db="UniProtKB">
        <authorList>
            <consortium name="EnsemblPlants"/>
        </authorList>
    </citation>
    <scope>IDENTIFICATION</scope>
</reference>
<reference evidence="1" key="2">
    <citation type="submission" date="2018-03" db="EMBL/GenBank/DDBJ databases">
        <title>The Triticum urartu genome reveals the dynamic nature of wheat genome evolution.</title>
        <authorList>
            <person name="Ling H."/>
            <person name="Ma B."/>
            <person name="Shi X."/>
            <person name="Liu H."/>
            <person name="Dong L."/>
            <person name="Sun H."/>
            <person name="Cao Y."/>
            <person name="Gao Q."/>
            <person name="Zheng S."/>
            <person name="Li Y."/>
            <person name="Yu Y."/>
            <person name="Du H."/>
            <person name="Qi M."/>
            <person name="Li Y."/>
            <person name="Yu H."/>
            <person name="Cui Y."/>
            <person name="Wang N."/>
            <person name="Chen C."/>
            <person name="Wu H."/>
            <person name="Zhao Y."/>
            <person name="Zhang J."/>
            <person name="Li Y."/>
            <person name="Zhou W."/>
            <person name="Zhang B."/>
            <person name="Hu W."/>
            <person name="Eijk M."/>
            <person name="Tang J."/>
            <person name="Witsenboer H."/>
            <person name="Zhao S."/>
            <person name="Li Z."/>
            <person name="Zhang A."/>
            <person name="Wang D."/>
            <person name="Liang C."/>
        </authorList>
    </citation>
    <scope>NUCLEOTIDE SEQUENCE [LARGE SCALE GENOMIC DNA]</scope>
    <source>
        <strain evidence="1">cv. G1812</strain>
    </source>
</reference>
<protein>
    <submittedName>
        <fullName evidence="1">Uncharacterized protein</fullName>
    </submittedName>
</protein>
<dbReference type="Gramene" id="TuG1812G0600001379.01.T01">
    <property type="protein sequence ID" value="TuG1812G0600001379.01.T01"/>
    <property type="gene ID" value="TuG1812G0600001379.01"/>
</dbReference>
<dbReference type="Proteomes" id="UP000015106">
    <property type="component" value="Chromosome 6"/>
</dbReference>
<dbReference type="EnsemblPlants" id="TuG1812G0600001379.01.T01">
    <property type="protein sequence ID" value="TuG1812G0600001379.01.T01"/>
    <property type="gene ID" value="TuG1812G0600001379.01"/>
</dbReference>
<sequence length="62" mass="7194">MEVEDRKPLYDVPSVVMQTAVRPTNTTRNVMWFPWDAEPNHVYPMPGLLPVFYLAELETVDS</sequence>
<accession>A0A8R7QQL3</accession>
<proteinExistence type="predicted"/>
<evidence type="ECO:0000313" key="1">
    <source>
        <dbReference type="EnsemblPlants" id="TuG1812G0600001379.01.T01"/>
    </source>
</evidence>
<evidence type="ECO:0000313" key="2">
    <source>
        <dbReference type="Proteomes" id="UP000015106"/>
    </source>
</evidence>
<name>A0A8R7QQL3_TRIUA</name>
<organism evidence="1 2">
    <name type="scientific">Triticum urartu</name>
    <name type="common">Red wild einkorn</name>
    <name type="synonym">Crithodium urartu</name>
    <dbReference type="NCBI Taxonomy" id="4572"/>
    <lineage>
        <taxon>Eukaryota</taxon>
        <taxon>Viridiplantae</taxon>
        <taxon>Streptophyta</taxon>
        <taxon>Embryophyta</taxon>
        <taxon>Tracheophyta</taxon>
        <taxon>Spermatophyta</taxon>
        <taxon>Magnoliopsida</taxon>
        <taxon>Liliopsida</taxon>
        <taxon>Poales</taxon>
        <taxon>Poaceae</taxon>
        <taxon>BOP clade</taxon>
        <taxon>Pooideae</taxon>
        <taxon>Triticodae</taxon>
        <taxon>Triticeae</taxon>
        <taxon>Triticinae</taxon>
        <taxon>Triticum</taxon>
    </lineage>
</organism>